<reference evidence="2" key="1">
    <citation type="journal article" date="2019" name="Int. J. Syst. Evol. Microbiol.">
        <title>The Global Catalogue of Microorganisms (GCM) 10K type strain sequencing project: providing services to taxonomists for standard genome sequencing and annotation.</title>
        <authorList>
            <consortium name="The Broad Institute Genomics Platform"/>
            <consortium name="The Broad Institute Genome Sequencing Center for Infectious Disease"/>
            <person name="Wu L."/>
            <person name="Ma J."/>
        </authorList>
    </citation>
    <scope>NUCLEOTIDE SEQUENCE [LARGE SCALE GENOMIC DNA]</scope>
    <source>
        <strain evidence="2">KCTC 42964</strain>
    </source>
</reference>
<accession>A0ABV7L3E1</accession>
<dbReference type="Proteomes" id="UP001595528">
    <property type="component" value="Unassembled WGS sequence"/>
</dbReference>
<evidence type="ECO:0000313" key="1">
    <source>
        <dbReference type="EMBL" id="MFC3228797.1"/>
    </source>
</evidence>
<protein>
    <submittedName>
        <fullName evidence="1">Uncharacterized protein</fullName>
    </submittedName>
</protein>
<organism evidence="1 2">
    <name type="scientific">Marinibaculum pumilum</name>
    <dbReference type="NCBI Taxonomy" id="1766165"/>
    <lineage>
        <taxon>Bacteria</taxon>
        <taxon>Pseudomonadati</taxon>
        <taxon>Pseudomonadota</taxon>
        <taxon>Alphaproteobacteria</taxon>
        <taxon>Rhodospirillales</taxon>
        <taxon>Rhodospirillaceae</taxon>
        <taxon>Marinibaculum</taxon>
    </lineage>
</organism>
<sequence length="137" mass="14609">MPRQRLAIRQIQDDTLEAGQEIVSLASLAAQQAVLLTQQAALVAQIDAAWDILTDWRASAIMVLDGHDTRLDSLESSALAFDGRVDALEADLATLTQQATAALTSQAGRISALETWRTQATAAVQALAARVTALENQ</sequence>
<proteinExistence type="predicted"/>
<dbReference type="EMBL" id="JBHRTR010000028">
    <property type="protein sequence ID" value="MFC3228797.1"/>
    <property type="molecule type" value="Genomic_DNA"/>
</dbReference>
<comment type="caution">
    <text evidence="1">The sequence shown here is derived from an EMBL/GenBank/DDBJ whole genome shotgun (WGS) entry which is preliminary data.</text>
</comment>
<name>A0ABV7L3E1_9PROT</name>
<dbReference type="RefSeq" id="WP_379902252.1">
    <property type="nucleotide sequence ID" value="NZ_JBHRTR010000028.1"/>
</dbReference>
<evidence type="ECO:0000313" key="2">
    <source>
        <dbReference type="Proteomes" id="UP001595528"/>
    </source>
</evidence>
<keyword evidence="2" id="KW-1185">Reference proteome</keyword>
<dbReference type="Gene3D" id="1.20.5.340">
    <property type="match status" value="1"/>
</dbReference>
<gene>
    <name evidence="1" type="ORF">ACFOGJ_16250</name>
</gene>